<dbReference type="EMBL" id="JBHFQA010000011">
    <property type="protein sequence ID" value="KAL2091624.1"/>
    <property type="molecule type" value="Genomic_DNA"/>
</dbReference>
<dbReference type="Proteomes" id="UP001591681">
    <property type="component" value="Unassembled WGS sequence"/>
</dbReference>
<evidence type="ECO:0000313" key="1">
    <source>
        <dbReference type="EMBL" id="KAL2091624.1"/>
    </source>
</evidence>
<keyword evidence="2" id="KW-1185">Reference proteome</keyword>
<reference evidence="1 2" key="1">
    <citation type="submission" date="2024-09" db="EMBL/GenBank/DDBJ databases">
        <title>A chromosome-level genome assembly of Gray's grenadier anchovy, Coilia grayii.</title>
        <authorList>
            <person name="Fu Z."/>
        </authorList>
    </citation>
    <scope>NUCLEOTIDE SEQUENCE [LARGE SCALE GENOMIC DNA]</scope>
    <source>
        <strain evidence="1">G4</strain>
        <tissue evidence="1">Muscle</tissue>
    </source>
</reference>
<organism evidence="1 2">
    <name type="scientific">Coilia grayii</name>
    <name type="common">Gray's grenadier anchovy</name>
    <dbReference type="NCBI Taxonomy" id="363190"/>
    <lineage>
        <taxon>Eukaryota</taxon>
        <taxon>Metazoa</taxon>
        <taxon>Chordata</taxon>
        <taxon>Craniata</taxon>
        <taxon>Vertebrata</taxon>
        <taxon>Euteleostomi</taxon>
        <taxon>Actinopterygii</taxon>
        <taxon>Neopterygii</taxon>
        <taxon>Teleostei</taxon>
        <taxon>Clupei</taxon>
        <taxon>Clupeiformes</taxon>
        <taxon>Clupeoidei</taxon>
        <taxon>Engraulidae</taxon>
        <taxon>Coilinae</taxon>
        <taxon>Coilia</taxon>
    </lineage>
</organism>
<proteinExistence type="predicted"/>
<sequence>MLVEPDDVTSVRLILRQPSSAWLNFNIEEITIYDCVNEDTERDVPAWLSSLTPADEPLHLQGLPDPETVSSSIQQMWALTEVMQSSQTTASVGRFDVDGCYDVNLLSYT</sequence>
<evidence type="ECO:0000313" key="2">
    <source>
        <dbReference type="Proteomes" id="UP001591681"/>
    </source>
</evidence>
<comment type="caution">
    <text evidence="1">The sequence shown here is derived from an EMBL/GenBank/DDBJ whole genome shotgun (WGS) entry which is preliminary data.</text>
</comment>
<dbReference type="InterPro" id="IPR040235">
    <property type="entry name" value="Nicolin-1"/>
</dbReference>
<dbReference type="AlphaFoldDB" id="A0ABD1JXM8"/>
<evidence type="ECO:0008006" key="3">
    <source>
        <dbReference type="Google" id="ProtNLM"/>
    </source>
</evidence>
<dbReference type="PANTHER" id="PTHR31239:SF2">
    <property type="entry name" value="NICOLIN-1"/>
    <property type="match status" value="1"/>
</dbReference>
<name>A0ABD1JXM8_9TELE</name>
<protein>
    <recommendedName>
        <fullName evidence="3">Nicolin-1</fullName>
    </recommendedName>
</protein>
<accession>A0ABD1JXM8</accession>
<dbReference type="PANTHER" id="PTHR31239">
    <property type="entry name" value="NICOLIN 1"/>
    <property type="match status" value="1"/>
</dbReference>
<gene>
    <name evidence="1" type="ORF">ACEWY4_013887</name>
</gene>